<evidence type="ECO:0000259" key="7">
    <source>
        <dbReference type="Pfam" id="PF04043"/>
    </source>
</evidence>
<feature type="domain" description="Disease resistance protein winged helix" evidence="9">
    <location>
        <begin position="435"/>
        <end position="515"/>
    </location>
</feature>
<dbReference type="InterPro" id="IPR001611">
    <property type="entry name" value="Leu-rich_rpt"/>
</dbReference>
<dbReference type="Pfam" id="PF04043">
    <property type="entry name" value="PMEI"/>
    <property type="match status" value="1"/>
</dbReference>
<dbReference type="PRINTS" id="PR00364">
    <property type="entry name" value="DISEASERSIST"/>
</dbReference>
<dbReference type="Gene3D" id="3.80.10.10">
    <property type="entry name" value="Ribonuclease Inhibitor"/>
    <property type="match status" value="2"/>
</dbReference>
<protein>
    <submittedName>
        <fullName evidence="11">Uncharacterized protein</fullName>
    </submittedName>
</protein>
<dbReference type="SUPFAM" id="SSF52540">
    <property type="entry name" value="P-loop containing nucleoside triphosphate hydrolases"/>
    <property type="match status" value="1"/>
</dbReference>
<feature type="domain" description="R13L1/DRL21-like LRR repeat region" evidence="10">
    <location>
        <begin position="705"/>
        <end position="827"/>
    </location>
</feature>
<keyword evidence="1" id="KW-0433">Leucine-rich repeat</keyword>
<dbReference type="FunFam" id="1.10.10.10:FF:000322">
    <property type="entry name" value="Probable disease resistance protein At1g63360"/>
    <property type="match status" value="1"/>
</dbReference>
<dbReference type="Gene3D" id="1.10.8.430">
    <property type="entry name" value="Helical domain of apoptotic protease-activating factors"/>
    <property type="match status" value="1"/>
</dbReference>
<dbReference type="InterPro" id="IPR058922">
    <property type="entry name" value="WHD_DRP"/>
</dbReference>
<evidence type="ECO:0000256" key="1">
    <source>
        <dbReference type="ARBA" id="ARBA00022614"/>
    </source>
</evidence>
<dbReference type="InterPro" id="IPR035513">
    <property type="entry name" value="Invertase/methylesterase_inhib"/>
</dbReference>
<evidence type="ECO:0000259" key="6">
    <source>
        <dbReference type="Pfam" id="PF00931"/>
    </source>
</evidence>
<dbReference type="CDD" id="cd14859">
    <property type="entry name" value="PMEI_like"/>
    <property type="match status" value="1"/>
</dbReference>
<dbReference type="PANTHER" id="PTHR36766">
    <property type="entry name" value="PLANT BROAD-SPECTRUM MILDEW RESISTANCE PROTEIN RPW8"/>
    <property type="match status" value="1"/>
</dbReference>
<dbReference type="GO" id="GO:0051707">
    <property type="term" value="P:response to other organism"/>
    <property type="evidence" value="ECO:0007669"/>
    <property type="project" value="UniProtKB-ARBA"/>
</dbReference>
<dbReference type="GO" id="GO:0043531">
    <property type="term" value="F:ADP binding"/>
    <property type="evidence" value="ECO:0007669"/>
    <property type="project" value="InterPro"/>
</dbReference>
<accession>A0A6A6LVE2</accession>
<evidence type="ECO:0000259" key="9">
    <source>
        <dbReference type="Pfam" id="PF23559"/>
    </source>
</evidence>
<dbReference type="GO" id="GO:0005524">
    <property type="term" value="F:ATP binding"/>
    <property type="evidence" value="ECO:0007669"/>
    <property type="project" value="UniProtKB-KW"/>
</dbReference>
<dbReference type="InterPro" id="IPR002182">
    <property type="entry name" value="NB-ARC"/>
</dbReference>
<evidence type="ECO:0000256" key="3">
    <source>
        <dbReference type="ARBA" id="ARBA00022741"/>
    </source>
</evidence>
<keyword evidence="12" id="KW-1185">Reference proteome</keyword>
<gene>
    <name evidence="11" type="ORF">GH714_028743</name>
</gene>
<evidence type="ECO:0000256" key="2">
    <source>
        <dbReference type="ARBA" id="ARBA00022737"/>
    </source>
</evidence>
<evidence type="ECO:0000256" key="4">
    <source>
        <dbReference type="ARBA" id="ARBA00022821"/>
    </source>
</evidence>
<dbReference type="SUPFAM" id="SSF101148">
    <property type="entry name" value="Plant invertase/pectin methylesterase inhibitor"/>
    <property type="match status" value="1"/>
</dbReference>
<keyword evidence="4" id="KW-0611">Plant defense</keyword>
<dbReference type="InterPro" id="IPR006501">
    <property type="entry name" value="Pectinesterase_inhib_dom"/>
</dbReference>
<keyword evidence="5" id="KW-0067">ATP-binding</keyword>
<feature type="domain" description="NB-ARC" evidence="6">
    <location>
        <begin position="178"/>
        <end position="348"/>
    </location>
</feature>
<dbReference type="Pfam" id="PF00931">
    <property type="entry name" value="NB-ARC"/>
    <property type="match status" value="1"/>
</dbReference>
<evidence type="ECO:0000259" key="8">
    <source>
        <dbReference type="Pfam" id="PF18052"/>
    </source>
</evidence>
<dbReference type="InterPro" id="IPR056789">
    <property type="entry name" value="LRR_R13L1-DRL21"/>
</dbReference>
<dbReference type="InterPro" id="IPR036388">
    <property type="entry name" value="WH-like_DNA-bd_sf"/>
</dbReference>
<dbReference type="Pfam" id="PF25019">
    <property type="entry name" value="LRR_R13L1-DRL21"/>
    <property type="match status" value="1"/>
</dbReference>
<comment type="caution">
    <text evidence="11">The sequence shown here is derived from an EMBL/GenBank/DDBJ whole genome shotgun (WGS) entry which is preliminary data.</text>
</comment>
<name>A0A6A6LVE2_HEVBR</name>
<dbReference type="InterPro" id="IPR041118">
    <property type="entry name" value="Rx_N"/>
</dbReference>
<dbReference type="Proteomes" id="UP000467840">
    <property type="component" value="Chromosome 16"/>
</dbReference>
<sequence length="1026" mass="116957">MADALVSKVLEELISIIASEIEQEVSLVVGVKKEVQMLTTQFQLIKAVLVDAENKQLKNDAVKLWMQKLKNISYDMDDVLDEWTTAIQKSQIMGDERVSAKNKWKVRCLICFSCFRFREVGVRHDIAVKIKDLSERLDIIFDEQRVFNFVSFQKETKQEVERSISASFIDMTKVQGRDQEKNAIMEKLLTESSQTPSPHIISIVGMGGIGKTTLAKLVYNEDKLKTHFETRIWVCVSDPFDEIKIAKAILESLTNGAPNLHELQTILQNIQQFLGGKRFLLILDDVWEENSAKWEQLKDCLSCGSPGSRILVTTRKEIVASAMGCIDIYEIGQLSVEDSWSLFSQIAFFGWSDGERKQLEDIGRKIASKCKGLPLAVKTLGSLLQSKKSKKEWQSIMDNEVWKLEKAEVDLFPHFLLSYNDLSPPLRQCFSYCAIFPKDHLIDKQKLIESWMAHGYLKETPRMDMETLGEEYFKHLASRSFFQDINRVDNNIPLEAILFGISCTCKMHDIVHDFAQYITRDECFSMEVRSSVEQSTEYIRKEARYSRIVLAEEGSLPDYFYDVKKLRGLVIQSKGGSVIKAVLPSLFSELTCLRSLDLSCCDIEEIPPTIRQLIHLRQLDLSTNSELKLLPGALCELYNLQTLDIGDCNNLEKVPDGIGKLVNLRHLHNSYTIDALLPREIKKLSCLRTLEWVNAGDDREEAFSLDDLESLNLLQGLLALMFLGKVSNVDEGKKAHLKKKKGIDTMHLYFHGEEGNWRINHDEELLEVLEPHPNLEVLNIVRYEGTVFPGWIMSLINLRHLKLVTFTNCEKLPPLGKLPFLEELDLVGNYRLKKLGIEFLGIETSNQHEISSSAVAFPKLTRLLLRQLEEWEEWDDGMNTNGEEDIANVTILPCLRSFNIFECPKLKLETLPYYLVRKLPGFEDCSTKEETMARARAQWQKLHKIAFLEDNGEDLISSICNHTLYYEVCVSSLRSDPRSTTADLQGLANIALNISVAHEVETLAHIGDLKSKARGNDTLPVAWVTA</sequence>
<reference evidence="11 12" key="1">
    <citation type="journal article" date="2020" name="Mol. Plant">
        <title>The Chromosome-Based Rubber Tree Genome Provides New Insights into Spurge Genome Evolution and Rubber Biosynthesis.</title>
        <authorList>
            <person name="Liu J."/>
            <person name="Shi C."/>
            <person name="Shi C.C."/>
            <person name="Li W."/>
            <person name="Zhang Q.J."/>
            <person name="Zhang Y."/>
            <person name="Li K."/>
            <person name="Lu H.F."/>
            <person name="Shi C."/>
            <person name="Zhu S.T."/>
            <person name="Xiao Z.Y."/>
            <person name="Nan H."/>
            <person name="Yue Y."/>
            <person name="Zhu X.G."/>
            <person name="Wu Y."/>
            <person name="Hong X.N."/>
            <person name="Fan G.Y."/>
            <person name="Tong Y."/>
            <person name="Zhang D."/>
            <person name="Mao C.L."/>
            <person name="Liu Y.L."/>
            <person name="Hao S.J."/>
            <person name="Liu W.Q."/>
            <person name="Lv M.Q."/>
            <person name="Zhang H.B."/>
            <person name="Liu Y."/>
            <person name="Hu-Tang G.R."/>
            <person name="Wang J.P."/>
            <person name="Wang J.H."/>
            <person name="Sun Y.H."/>
            <person name="Ni S.B."/>
            <person name="Chen W.B."/>
            <person name="Zhang X.C."/>
            <person name="Jiao Y.N."/>
            <person name="Eichler E.E."/>
            <person name="Li G.H."/>
            <person name="Liu X."/>
            <person name="Gao L.Z."/>
        </authorList>
    </citation>
    <scope>NUCLEOTIDE SEQUENCE [LARGE SCALE GENOMIC DNA]</scope>
    <source>
        <strain evidence="12">cv. GT1</strain>
        <tissue evidence="11">Leaf</tissue>
    </source>
</reference>
<dbReference type="Gene3D" id="1.20.140.40">
    <property type="entry name" value="Invertase/pectin methylesterase inhibitor family protein"/>
    <property type="match status" value="1"/>
</dbReference>
<keyword evidence="3" id="KW-0547">Nucleotide-binding</keyword>
<evidence type="ECO:0000256" key="5">
    <source>
        <dbReference type="ARBA" id="ARBA00022840"/>
    </source>
</evidence>
<feature type="domain" description="Pectinesterase inhibitor" evidence="7">
    <location>
        <begin position="954"/>
        <end position="1015"/>
    </location>
</feature>
<dbReference type="InterPro" id="IPR042197">
    <property type="entry name" value="Apaf_helical"/>
</dbReference>
<dbReference type="GO" id="GO:0006952">
    <property type="term" value="P:defense response"/>
    <property type="evidence" value="ECO:0007669"/>
    <property type="project" value="UniProtKB-KW"/>
</dbReference>
<keyword evidence="2" id="KW-0677">Repeat</keyword>
<dbReference type="Pfam" id="PF23559">
    <property type="entry name" value="WHD_DRP"/>
    <property type="match status" value="1"/>
</dbReference>
<dbReference type="SUPFAM" id="SSF52058">
    <property type="entry name" value="L domain-like"/>
    <property type="match status" value="1"/>
</dbReference>
<dbReference type="InterPro" id="IPR032675">
    <property type="entry name" value="LRR_dom_sf"/>
</dbReference>
<dbReference type="AlphaFoldDB" id="A0A6A6LVE2"/>
<dbReference type="CDD" id="cd14798">
    <property type="entry name" value="RX-CC_like"/>
    <property type="match status" value="1"/>
</dbReference>
<evidence type="ECO:0000259" key="10">
    <source>
        <dbReference type="Pfam" id="PF25019"/>
    </source>
</evidence>
<proteinExistence type="predicted"/>
<dbReference type="Pfam" id="PF18052">
    <property type="entry name" value="Rx_N"/>
    <property type="match status" value="1"/>
</dbReference>
<dbReference type="PANTHER" id="PTHR36766:SF45">
    <property type="entry name" value="NB-ARC DOMAIN-CONTAINING PROTEIN"/>
    <property type="match status" value="1"/>
</dbReference>
<dbReference type="InterPro" id="IPR038005">
    <property type="entry name" value="RX-like_CC"/>
</dbReference>
<dbReference type="EMBL" id="JAAGAX010000009">
    <property type="protein sequence ID" value="KAF2304228.1"/>
    <property type="molecule type" value="Genomic_DNA"/>
</dbReference>
<dbReference type="Gene3D" id="1.10.10.10">
    <property type="entry name" value="Winged helix-like DNA-binding domain superfamily/Winged helix DNA-binding domain"/>
    <property type="match status" value="1"/>
</dbReference>
<dbReference type="Gene3D" id="3.40.50.300">
    <property type="entry name" value="P-loop containing nucleotide triphosphate hydrolases"/>
    <property type="match status" value="1"/>
</dbReference>
<organism evidence="11 12">
    <name type="scientific">Hevea brasiliensis</name>
    <name type="common">Para rubber tree</name>
    <name type="synonym">Siphonia brasiliensis</name>
    <dbReference type="NCBI Taxonomy" id="3981"/>
    <lineage>
        <taxon>Eukaryota</taxon>
        <taxon>Viridiplantae</taxon>
        <taxon>Streptophyta</taxon>
        <taxon>Embryophyta</taxon>
        <taxon>Tracheophyta</taxon>
        <taxon>Spermatophyta</taxon>
        <taxon>Magnoliopsida</taxon>
        <taxon>eudicotyledons</taxon>
        <taxon>Gunneridae</taxon>
        <taxon>Pentapetalae</taxon>
        <taxon>rosids</taxon>
        <taxon>fabids</taxon>
        <taxon>Malpighiales</taxon>
        <taxon>Euphorbiaceae</taxon>
        <taxon>Crotonoideae</taxon>
        <taxon>Micrandreae</taxon>
        <taxon>Hevea</taxon>
    </lineage>
</organism>
<evidence type="ECO:0000313" key="11">
    <source>
        <dbReference type="EMBL" id="KAF2304228.1"/>
    </source>
</evidence>
<dbReference type="NCBIfam" id="TIGR01614">
    <property type="entry name" value="PME_inhib"/>
    <property type="match status" value="1"/>
</dbReference>
<dbReference type="Gene3D" id="1.20.5.4130">
    <property type="match status" value="1"/>
</dbReference>
<dbReference type="FunFam" id="3.40.50.300:FF:001091">
    <property type="entry name" value="Probable disease resistance protein At1g61300"/>
    <property type="match status" value="1"/>
</dbReference>
<dbReference type="Pfam" id="PF00560">
    <property type="entry name" value="LRR_1"/>
    <property type="match status" value="2"/>
</dbReference>
<dbReference type="GO" id="GO:0004857">
    <property type="term" value="F:enzyme inhibitor activity"/>
    <property type="evidence" value="ECO:0007669"/>
    <property type="project" value="InterPro"/>
</dbReference>
<dbReference type="InterPro" id="IPR027417">
    <property type="entry name" value="P-loop_NTPase"/>
</dbReference>
<feature type="domain" description="Disease resistance N-terminal" evidence="8">
    <location>
        <begin position="6"/>
        <end position="98"/>
    </location>
</feature>
<evidence type="ECO:0000313" key="12">
    <source>
        <dbReference type="Proteomes" id="UP000467840"/>
    </source>
</evidence>